<feature type="transmembrane region" description="Helical" evidence="1">
    <location>
        <begin position="111"/>
        <end position="134"/>
    </location>
</feature>
<proteinExistence type="predicted"/>
<dbReference type="Proteomes" id="UP000887572">
    <property type="component" value="Unplaced"/>
</dbReference>
<name>A0A914HQA8_GLORO</name>
<organism evidence="3 4">
    <name type="scientific">Globodera rostochiensis</name>
    <name type="common">Golden nematode worm</name>
    <name type="synonym">Heterodera rostochiensis</name>
    <dbReference type="NCBI Taxonomy" id="31243"/>
    <lineage>
        <taxon>Eukaryota</taxon>
        <taxon>Metazoa</taxon>
        <taxon>Ecdysozoa</taxon>
        <taxon>Nematoda</taxon>
        <taxon>Chromadorea</taxon>
        <taxon>Rhabditida</taxon>
        <taxon>Tylenchina</taxon>
        <taxon>Tylenchomorpha</taxon>
        <taxon>Tylenchoidea</taxon>
        <taxon>Heteroderidae</taxon>
        <taxon>Heteroderinae</taxon>
        <taxon>Globodera</taxon>
    </lineage>
</organism>
<dbReference type="WBParaSite" id="Gr19_v10_g2902.t1">
    <property type="protein sequence ID" value="Gr19_v10_g2902.t1"/>
    <property type="gene ID" value="Gr19_v10_g2902"/>
</dbReference>
<feature type="signal peptide" evidence="2">
    <location>
        <begin position="1"/>
        <end position="27"/>
    </location>
</feature>
<sequence length="158" mass="17922">MAYFFGVFCVVLLPLLLTLLQLGVSSSTEGFSSSSTTSSSSKAPTHPPLKKALRMFRVKPEDLLALPKEMPFLTPKMLQHRVSRPKQQLVATKQSQFAPMSSTEQFYIKHMFIIVGVLMCICVLLLLANLFWLLKRFNSRANDKKRVRLESIESEETI</sequence>
<evidence type="ECO:0000313" key="4">
    <source>
        <dbReference type="WBParaSite" id="Gr19_v10_g2902.t1"/>
    </source>
</evidence>
<accession>A0A914HQA8</accession>
<keyword evidence="3" id="KW-1185">Reference proteome</keyword>
<keyword evidence="2" id="KW-0732">Signal</keyword>
<feature type="chain" id="PRO_5038032797" evidence="2">
    <location>
        <begin position="28"/>
        <end position="158"/>
    </location>
</feature>
<evidence type="ECO:0000256" key="2">
    <source>
        <dbReference type="SAM" id="SignalP"/>
    </source>
</evidence>
<evidence type="ECO:0000313" key="3">
    <source>
        <dbReference type="Proteomes" id="UP000887572"/>
    </source>
</evidence>
<dbReference type="AlphaFoldDB" id="A0A914HQA8"/>
<reference evidence="4" key="1">
    <citation type="submission" date="2022-11" db="UniProtKB">
        <authorList>
            <consortium name="WormBaseParasite"/>
        </authorList>
    </citation>
    <scope>IDENTIFICATION</scope>
</reference>
<evidence type="ECO:0000256" key="1">
    <source>
        <dbReference type="SAM" id="Phobius"/>
    </source>
</evidence>
<protein>
    <submittedName>
        <fullName evidence="4">Uncharacterized protein</fullName>
    </submittedName>
</protein>
<keyword evidence="1" id="KW-0472">Membrane</keyword>
<keyword evidence="1" id="KW-1133">Transmembrane helix</keyword>
<keyword evidence="1" id="KW-0812">Transmembrane</keyword>